<dbReference type="Gene3D" id="3.30.2310.20">
    <property type="entry name" value="RelE-like"/>
    <property type="match status" value="1"/>
</dbReference>
<sequence>MKKYKVNFSDAAKNDLHELYDYIAGASLDKKFSASFIQGLNDYIKEALSYFPDRFPVYKGNVRKAVYTRNTNYIILFEIHKAIFEVFVLVVTNAKQYTRYYDLG</sequence>
<dbReference type="EMBL" id="CAADFO010000008">
    <property type="protein sequence ID" value="VFK24365.1"/>
    <property type="molecule type" value="Genomic_DNA"/>
</dbReference>
<dbReference type="AlphaFoldDB" id="A0A450X517"/>
<dbReference type="InterPro" id="IPR007712">
    <property type="entry name" value="RelE/ParE_toxin"/>
</dbReference>
<protein>
    <submittedName>
        <fullName evidence="2">ParE toxin of type II toxin-antitoxin system, parDE</fullName>
    </submittedName>
</protein>
<organism evidence="2">
    <name type="scientific">Candidatus Kentrum sp. MB</name>
    <dbReference type="NCBI Taxonomy" id="2138164"/>
    <lineage>
        <taxon>Bacteria</taxon>
        <taxon>Pseudomonadati</taxon>
        <taxon>Pseudomonadota</taxon>
        <taxon>Gammaproteobacteria</taxon>
        <taxon>Candidatus Kentrum</taxon>
    </lineage>
</organism>
<dbReference type="InterPro" id="IPR035093">
    <property type="entry name" value="RelE/ParE_toxin_dom_sf"/>
</dbReference>
<dbReference type="EMBL" id="CAADFQ010000067">
    <property type="protein sequence ID" value="VFK34316.1"/>
    <property type="molecule type" value="Genomic_DNA"/>
</dbReference>
<evidence type="ECO:0000256" key="1">
    <source>
        <dbReference type="ARBA" id="ARBA00022649"/>
    </source>
</evidence>
<evidence type="ECO:0000313" key="4">
    <source>
        <dbReference type="EMBL" id="VFK76653.1"/>
    </source>
</evidence>
<dbReference type="Pfam" id="PF05016">
    <property type="entry name" value="ParE_toxin"/>
    <property type="match status" value="1"/>
</dbReference>
<evidence type="ECO:0000313" key="2">
    <source>
        <dbReference type="EMBL" id="VFK24365.1"/>
    </source>
</evidence>
<dbReference type="EMBL" id="CAADGH010000066">
    <property type="protein sequence ID" value="VFK76653.1"/>
    <property type="molecule type" value="Genomic_DNA"/>
</dbReference>
<gene>
    <name evidence="2" type="ORF">BECKMB1821G_GA0114241_100820</name>
    <name evidence="4" type="ORF">BECKMB1821H_GA0114242_106619</name>
    <name evidence="3" type="ORF">BECKMB1821I_GA0114274_106719</name>
</gene>
<reference evidence="2" key="1">
    <citation type="submission" date="2019-02" db="EMBL/GenBank/DDBJ databases">
        <authorList>
            <person name="Gruber-Vodicka R. H."/>
            <person name="Seah K. B. B."/>
        </authorList>
    </citation>
    <scope>NUCLEOTIDE SEQUENCE</scope>
    <source>
        <strain evidence="2">BECK_BZ197</strain>
        <strain evidence="4">BECK_BZ198</strain>
        <strain evidence="3">BECK_BZ199</strain>
    </source>
</reference>
<name>A0A450X517_9GAMM</name>
<proteinExistence type="predicted"/>
<accession>A0A450X517</accession>
<evidence type="ECO:0000313" key="3">
    <source>
        <dbReference type="EMBL" id="VFK34316.1"/>
    </source>
</evidence>
<keyword evidence="1" id="KW-1277">Toxin-antitoxin system</keyword>